<evidence type="ECO:0000256" key="1">
    <source>
        <dbReference type="SAM" id="Coils"/>
    </source>
</evidence>
<protein>
    <submittedName>
        <fullName evidence="4">Uncharacterized protein</fullName>
    </submittedName>
</protein>
<dbReference type="EMBL" id="UOGL01000556">
    <property type="protein sequence ID" value="VAX41507.1"/>
    <property type="molecule type" value="Genomic_DNA"/>
</dbReference>
<evidence type="ECO:0000256" key="2">
    <source>
        <dbReference type="SAM" id="MobiDB-lite"/>
    </source>
</evidence>
<evidence type="ECO:0000256" key="3">
    <source>
        <dbReference type="SAM" id="Phobius"/>
    </source>
</evidence>
<dbReference type="AlphaFoldDB" id="A0A3B1E8K0"/>
<feature type="compositionally biased region" description="Polar residues" evidence="2">
    <location>
        <begin position="374"/>
        <end position="395"/>
    </location>
</feature>
<sequence length="730" mass="80778">MSYRQSKTNQSVSLFPFLAVLICAMGALIFLLIVTTRRIRKDAVAQAVASTEKSSSSKDKVLPSRGHQYQIVLPSIPPPIQPVVDLNAPLRQSISQLQTTLETKQQQAEIIQQNRLTKKQYAKKIDQNLMAVQHQIKQLQKNKQKISRLQQAMAEKISSTKKEVALYKKQTRKHRSQMATESSKYQFLPYEGDSGTTRKPVLIECTGKGITFLQEDITLTPVDLDGFTSHYNPLLLGSQALVTYWVQKNKALQRTVAIPYVLLIVRPSGSRSFYVARALLKNMKQPFGYELIEEELELAIPKADPEAKEACLVAIRETLKKRTELIASLRINPNVAGGQQLHFQKGGNGFEVVDEHPDPFEQSGRFLQGRNRTRYSGTGREQQLGGSKISGTSQIPKRFRSSKLPSTGETKNKNGTKNKSHVVVGNSKYRTASTKHGWKRPANTAGMNTVSSGQNKQTSPSFPFQSNSDDRTLPGAIPTGRRSHHPNGKSSQKGNNIAQNRTGNQRRGNSNKQGKANRQTGNRGLSNRQVTNKEQRTFGRGGSSSKGTSSSQQNSSQQNPSTKMAPGRSSGSGRRGSSQRSSSQRSSSQRSSSQLHSAFQNSQQGRGGRFHRSGIGFERPIPIVITSKKMTVGKEKSIAVGKGESKKELMIAFIKSLNRHVNKWGPPPEGFYWVPQVNFKISAGGNPYYEKVHGDLQQMGIASKTKYLTEQRSQSRSSVIESIFSGRGAP</sequence>
<feature type="region of interest" description="Disordered" evidence="2">
    <location>
        <begin position="359"/>
        <end position="615"/>
    </location>
</feature>
<feature type="transmembrane region" description="Helical" evidence="3">
    <location>
        <begin position="12"/>
        <end position="34"/>
    </location>
</feature>
<feature type="compositionally biased region" description="Polar residues" evidence="2">
    <location>
        <begin position="445"/>
        <end position="467"/>
    </location>
</feature>
<reference evidence="4" key="1">
    <citation type="submission" date="2018-06" db="EMBL/GenBank/DDBJ databases">
        <authorList>
            <person name="Zhirakovskaya E."/>
        </authorList>
    </citation>
    <scope>NUCLEOTIDE SEQUENCE</scope>
</reference>
<keyword evidence="3" id="KW-0472">Membrane</keyword>
<accession>A0A3B1E8K0</accession>
<feature type="compositionally biased region" description="Polar residues" evidence="2">
    <location>
        <begin position="488"/>
        <end position="530"/>
    </location>
</feature>
<proteinExistence type="predicted"/>
<keyword evidence="1" id="KW-0175">Coiled coil</keyword>
<name>A0A3B1E8K0_9ZZZZ</name>
<keyword evidence="3" id="KW-1133">Transmembrane helix</keyword>
<keyword evidence="3" id="KW-0812">Transmembrane</keyword>
<organism evidence="4">
    <name type="scientific">hydrothermal vent metagenome</name>
    <dbReference type="NCBI Taxonomy" id="652676"/>
    <lineage>
        <taxon>unclassified sequences</taxon>
        <taxon>metagenomes</taxon>
        <taxon>ecological metagenomes</taxon>
    </lineage>
</organism>
<feature type="compositionally biased region" description="Low complexity" evidence="2">
    <location>
        <begin position="545"/>
        <end position="594"/>
    </location>
</feature>
<feature type="compositionally biased region" description="Polar residues" evidence="2">
    <location>
        <begin position="595"/>
        <end position="604"/>
    </location>
</feature>
<feature type="coiled-coil region" evidence="1">
    <location>
        <begin position="94"/>
        <end position="156"/>
    </location>
</feature>
<evidence type="ECO:0000313" key="4">
    <source>
        <dbReference type="EMBL" id="VAX41507.1"/>
    </source>
</evidence>
<gene>
    <name evidence="4" type="ORF">MNBD_PLANCTO02-2807</name>
</gene>